<evidence type="ECO:0000256" key="4">
    <source>
        <dbReference type="ARBA" id="ARBA00018689"/>
    </source>
</evidence>
<evidence type="ECO:0000256" key="3">
    <source>
        <dbReference type="ARBA" id="ARBA00006916"/>
    </source>
</evidence>
<dbReference type="GO" id="GO:0005730">
    <property type="term" value="C:nucleolus"/>
    <property type="evidence" value="ECO:0007669"/>
    <property type="project" value="UniProtKB-SubCell"/>
</dbReference>
<feature type="region of interest" description="Disordered" evidence="10">
    <location>
        <begin position="231"/>
        <end position="288"/>
    </location>
</feature>
<evidence type="ECO:0000256" key="9">
    <source>
        <dbReference type="SAM" id="Coils"/>
    </source>
</evidence>
<organism evidence="11 12">
    <name type="scientific">Byssothecium circinans</name>
    <dbReference type="NCBI Taxonomy" id="147558"/>
    <lineage>
        <taxon>Eukaryota</taxon>
        <taxon>Fungi</taxon>
        <taxon>Dikarya</taxon>
        <taxon>Ascomycota</taxon>
        <taxon>Pezizomycotina</taxon>
        <taxon>Dothideomycetes</taxon>
        <taxon>Pleosporomycetidae</taxon>
        <taxon>Pleosporales</taxon>
        <taxon>Massarineae</taxon>
        <taxon>Massarinaceae</taxon>
        <taxon>Byssothecium</taxon>
    </lineage>
</organism>
<dbReference type="InterPro" id="IPR019310">
    <property type="entry name" value="Efg1"/>
</dbReference>
<keyword evidence="7 9" id="KW-0175">Coiled coil</keyword>
<feature type="compositionally biased region" description="Basic residues" evidence="10">
    <location>
        <begin position="21"/>
        <end position="30"/>
    </location>
</feature>
<keyword evidence="8" id="KW-0539">Nucleus</keyword>
<dbReference type="Pfam" id="PF10153">
    <property type="entry name" value="Efg1"/>
    <property type="match status" value="1"/>
</dbReference>
<evidence type="ECO:0000313" key="11">
    <source>
        <dbReference type="EMBL" id="KAF1958378.1"/>
    </source>
</evidence>
<evidence type="ECO:0000256" key="2">
    <source>
        <dbReference type="ARBA" id="ARBA00004604"/>
    </source>
</evidence>
<evidence type="ECO:0000256" key="1">
    <source>
        <dbReference type="ARBA" id="ARBA00002773"/>
    </source>
</evidence>
<name>A0A6A5U150_9PLEO</name>
<comment type="function">
    <text evidence="1">Involved in rRNA processing.</text>
</comment>
<feature type="compositionally biased region" description="Basic and acidic residues" evidence="10">
    <location>
        <begin position="255"/>
        <end position="265"/>
    </location>
</feature>
<keyword evidence="6" id="KW-0698">rRNA processing</keyword>
<evidence type="ECO:0000256" key="8">
    <source>
        <dbReference type="ARBA" id="ARBA00023242"/>
    </source>
</evidence>
<dbReference type="EMBL" id="ML976987">
    <property type="protein sequence ID" value="KAF1958378.1"/>
    <property type="molecule type" value="Genomic_DNA"/>
</dbReference>
<dbReference type="OrthoDB" id="47732at2759"/>
<evidence type="ECO:0000256" key="5">
    <source>
        <dbReference type="ARBA" id="ARBA00019827"/>
    </source>
</evidence>
<feature type="coiled-coil region" evidence="9">
    <location>
        <begin position="124"/>
        <end position="151"/>
    </location>
</feature>
<protein>
    <recommendedName>
        <fullName evidence="4">rRNA-processing protein EFG1</fullName>
    </recommendedName>
    <alternativeName>
        <fullName evidence="5">rRNA-processing protein efg1</fullName>
    </alternativeName>
</protein>
<evidence type="ECO:0000313" key="12">
    <source>
        <dbReference type="Proteomes" id="UP000800035"/>
    </source>
</evidence>
<dbReference type="AlphaFoldDB" id="A0A6A5U150"/>
<gene>
    <name evidence="11" type="ORF">CC80DRAFT_442320</name>
</gene>
<comment type="similarity">
    <text evidence="3">Belongs to the EFG1 family.</text>
</comment>
<evidence type="ECO:0000256" key="6">
    <source>
        <dbReference type="ARBA" id="ARBA00022552"/>
    </source>
</evidence>
<dbReference type="PANTHER" id="PTHR33911:SF1">
    <property type="entry name" value="RRNA-PROCESSING PROTEIN EFG1"/>
    <property type="match status" value="1"/>
</dbReference>
<comment type="subcellular location">
    <subcellularLocation>
        <location evidence="2">Nucleus</location>
        <location evidence="2">Nucleolus</location>
    </subcellularLocation>
</comment>
<proteinExistence type="inferred from homology"/>
<accession>A0A6A5U150</accession>
<feature type="region of interest" description="Disordered" evidence="10">
    <location>
        <begin position="1"/>
        <end position="50"/>
    </location>
</feature>
<reference evidence="11" key="1">
    <citation type="journal article" date="2020" name="Stud. Mycol.">
        <title>101 Dothideomycetes genomes: a test case for predicting lifestyles and emergence of pathogens.</title>
        <authorList>
            <person name="Haridas S."/>
            <person name="Albert R."/>
            <person name="Binder M."/>
            <person name="Bloem J."/>
            <person name="Labutti K."/>
            <person name="Salamov A."/>
            <person name="Andreopoulos B."/>
            <person name="Baker S."/>
            <person name="Barry K."/>
            <person name="Bills G."/>
            <person name="Bluhm B."/>
            <person name="Cannon C."/>
            <person name="Castanera R."/>
            <person name="Culley D."/>
            <person name="Daum C."/>
            <person name="Ezra D."/>
            <person name="Gonzalez J."/>
            <person name="Henrissat B."/>
            <person name="Kuo A."/>
            <person name="Liang C."/>
            <person name="Lipzen A."/>
            <person name="Lutzoni F."/>
            <person name="Magnuson J."/>
            <person name="Mondo S."/>
            <person name="Nolan M."/>
            <person name="Ohm R."/>
            <person name="Pangilinan J."/>
            <person name="Park H.-J."/>
            <person name="Ramirez L."/>
            <person name="Alfaro M."/>
            <person name="Sun H."/>
            <person name="Tritt A."/>
            <person name="Yoshinaga Y."/>
            <person name="Zwiers L.-H."/>
            <person name="Turgeon B."/>
            <person name="Goodwin S."/>
            <person name="Spatafora J."/>
            <person name="Crous P."/>
            <person name="Grigoriev I."/>
        </authorList>
    </citation>
    <scope>NUCLEOTIDE SEQUENCE</scope>
    <source>
        <strain evidence="11">CBS 675.92</strain>
    </source>
</reference>
<keyword evidence="12" id="KW-1185">Reference proteome</keyword>
<feature type="compositionally biased region" description="Polar residues" evidence="10">
    <location>
        <begin position="32"/>
        <end position="41"/>
    </location>
</feature>
<dbReference type="PANTHER" id="PTHR33911">
    <property type="entry name" value="RRNA-PROCESSING PROTEIN EFG1"/>
    <property type="match status" value="1"/>
</dbReference>
<evidence type="ECO:0000256" key="10">
    <source>
        <dbReference type="SAM" id="MobiDB-lite"/>
    </source>
</evidence>
<dbReference type="Proteomes" id="UP000800035">
    <property type="component" value="Unassembled WGS sequence"/>
</dbReference>
<dbReference type="GO" id="GO:0000462">
    <property type="term" value="P:maturation of SSU-rRNA from tricistronic rRNA transcript (SSU-rRNA, 5.8S rRNA, LSU-rRNA)"/>
    <property type="evidence" value="ECO:0007669"/>
    <property type="project" value="TreeGrafter"/>
</dbReference>
<evidence type="ECO:0000256" key="7">
    <source>
        <dbReference type="ARBA" id="ARBA00023054"/>
    </source>
</evidence>
<sequence length="288" mass="32996">MADIHPSRKRKFVEAASGGHGAKKSKKRRSANTGQTGNAKTPKQPDAQADSISALKRRIRDLTRVLSHVDNDPTKKMPQTVRIERERELETCEHELAEKLAQQKESDFKNKIIGRYHHVRFFERRKAERTAKRLRKQLADAEDDGEKARLLQMIHNADVDVNYTIYYPLLRPYVSIFPNPPKVDDNASPAKKETAVIEHADGPKGNLEIWKAVEKAMEDRTLEALRNSREGVTIPGADDPMWQYPRGRKEKKHHLREEREKEKRAQGKSSVPDAMEVDEDSDGGFFET</sequence>
<dbReference type="InterPro" id="IPR050786">
    <property type="entry name" value="EFG1_rRNA-proc"/>
</dbReference>
<dbReference type="GO" id="GO:0030688">
    <property type="term" value="C:preribosome, small subunit precursor"/>
    <property type="evidence" value="ECO:0007669"/>
    <property type="project" value="TreeGrafter"/>
</dbReference>